<sequence length="189" mass="20869">NRFVRKCQQLTLTSASTTNTFREIGDLLSIIAYDLYENVRELQSAETTGDFEKPSVENVQDLTILPTNSKAIEIEGTSKTNNDQVSLIDDAFMKVNSNAEEQFSKSEPSPSITSPIASKFPSMPTKGDPSQKVEDLAILPTNSEIQMKQTPETEHELAILPTNSKELLNEQSLGETHTVVKPSQVNNVI</sequence>
<dbReference type="AlphaFoldDB" id="A0A392M455"/>
<feature type="non-terminal residue" evidence="2">
    <location>
        <position position="1"/>
    </location>
</feature>
<gene>
    <name evidence="2" type="ORF">A2U01_0002987</name>
</gene>
<protein>
    <submittedName>
        <fullName evidence="2">NBS-LRR resistance protein</fullName>
    </submittedName>
</protein>
<evidence type="ECO:0000256" key="1">
    <source>
        <dbReference type="SAM" id="MobiDB-lite"/>
    </source>
</evidence>
<feature type="region of interest" description="Disordered" evidence="1">
    <location>
        <begin position="101"/>
        <end position="131"/>
    </location>
</feature>
<name>A0A392M455_9FABA</name>
<comment type="caution">
    <text evidence="2">The sequence shown here is derived from an EMBL/GenBank/DDBJ whole genome shotgun (WGS) entry which is preliminary data.</text>
</comment>
<organism evidence="2 3">
    <name type="scientific">Trifolium medium</name>
    <dbReference type="NCBI Taxonomy" id="97028"/>
    <lineage>
        <taxon>Eukaryota</taxon>
        <taxon>Viridiplantae</taxon>
        <taxon>Streptophyta</taxon>
        <taxon>Embryophyta</taxon>
        <taxon>Tracheophyta</taxon>
        <taxon>Spermatophyta</taxon>
        <taxon>Magnoliopsida</taxon>
        <taxon>eudicotyledons</taxon>
        <taxon>Gunneridae</taxon>
        <taxon>Pentapetalae</taxon>
        <taxon>rosids</taxon>
        <taxon>fabids</taxon>
        <taxon>Fabales</taxon>
        <taxon>Fabaceae</taxon>
        <taxon>Papilionoideae</taxon>
        <taxon>50 kb inversion clade</taxon>
        <taxon>NPAAA clade</taxon>
        <taxon>Hologalegina</taxon>
        <taxon>IRL clade</taxon>
        <taxon>Trifolieae</taxon>
        <taxon>Trifolium</taxon>
    </lineage>
</organism>
<keyword evidence="3" id="KW-1185">Reference proteome</keyword>
<evidence type="ECO:0000313" key="3">
    <source>
        <dbReference type="Proteomes" id="UP000265520"/>
    </source>
</evidence>
<proteinExistence type="predicted"/>
<dbReference type="Proteomes" id="UP000265520">
    <property type="component" value="Unassembled WGS sequence"/>
</dbReference>
<accession>A0A392M455</accession>
<evidence type="ECO:0000313" key="2">
    <source>
        <dbReference type="EMBL" id="MCH82187.1"/>
    </source>
</evidence>
<reference evidence="2 3" key="1">
    <citation type="journal article" date="2018" name="Front. Plant Sci.">
        <title>Red Clover (Trifolium pratense) and Zigzag Clover (T. medium) - A Picture of Genomic Similarities and Differences.</title>
        <authorList>
            <person name="Dluhosova J."/>
            <person name="Istvanek J."/>
            <person name="Nedelnik J."/>
            <person name="Repkova J."/>
        </authorList>
    </citation>
    <scope>NUCLEOTIDE SEQUENCE [LARGE SCALE GENOMIC DNA]</scope>
    <source>
        <strain evidence="3">cv. 10/8</strain>
        <tissue evidence="2">Leaf</tissue>
    </source>
</reference>
<feature type="compositionally biased region" description="Polar residues" evidence="1">
    <location>
        <begin position="101"/>
        <end position="116"/>
    </location>
</feature>
<dbReference type="EMBL" id="LXQA010003332">
    <property type="protein sequence ID" value="MCH82187.1"/>
    <property type="molecule type" value="Genomic_DNA"/>
</dbReference>